<evidence type="ECO:0000313" key="2">
    <source>
        <dbReference type="EMBL" id="CAG9113590.1"/>
    </source>
</evidence>
<name>A0A1I7SEK3_BURXY</name>
<dbReference type="WBParaSite" id="BXY_1146200.1">
    <property type="protein sequence ID" value="BXY_1146200.1"/>
    <property type="gene ID" value="BXY_1146200"/>
</dbReference>
<gene>
    <name evidence="1" type="ORF">BXYJ_LOCUS8183</name>
</gene>
<accession>A0A1I7SEK3</accession>
<sequence length="75" mass="8162">MAVNNAFITRYNTFFGALVVQPPGKATLTVAERTQFRVGASDWMKGFMLGPGGLNERVQRAQALCTNLVAEVESN</sequence>
<dbReference type="EMBL" id="CAJFDI010000004">
    <property type="protein sequence ID" value="CAD5224716.1"/>
    <property type="molecule type" value="Genomic_DNA"/>
</dbReference>
<reference evidence="5" key="1">
    <citation type="submission" date="2016-11" db="UniProtKB">
        <authorList>
            <consortium name="WormBaseParasite"/>
        </authorList>
    </citation>
    <scope>IDENTIFICATION</scope>
</reference>
<evidence type="ECO:0000313" key="4">
    <source>
        <dbReference type="Proteomes" id="UP000659654"/>
    </source>
</evidence>
<dbReference type="Proteomes" id="UP000659654">
    <property type="component" value="Unassembled WGS sequence"/>
</dbReference>
<proteinExistence type="predicted"/>
<dbReference type="Proteomes" id="UP000095284">
    <property type="component" value="Unplaced"/>
</dbReference>
<evidence type="ECO:0000313" key="5">
    <source>
        <dbReference type="WBParaSite" id="BXY_1146200.1"/>
    </source>
</evidence>
<dbReference type="Proteomes" id="UP000582659">
    <property type="component" value="Unassembled WGS sequence"/>
</dbReference>
<organism evidence="3 5">
    <name type="scientific">Bursaphelenchus xylophilus</name>
    <name type="common">Pinewood nematode worm</name>
    <name type="synonym">Aphelenchoides xylophilus</name>
    <dbReference type="NCBI Taxonomy" id="6326"/>
    <lineage>
        <taxon>Eukaryota</taxon>
        <taxon>Metazoa</taxon>
        <taxon>Ecdysozoa</taxon>
        <taxon>Nematoda</taxon>
        <taxon>Chromadorea</taxon>
        <taxon>Rhabditida</taxon>
        <taxon>Tylenchina</taxon>
        <taxon>Tylenchomorpha</taxon>
        <taxon>Aphelenchoidea</taxon>
        <taxon>Aphelenchoididae</taxon>
        <taxon>Bursaphelenchus</taxon>
    </lineage>
</organism>
<evidence type="ECO:0000313" key="1">
    <source>
        <dbReference type="EMBL" id="CAD5224716.1"/>
    </source>
</evidence>
<protein>
    <submittedName>
        <fullName evidence="1">(pine wood nematode) hypothetical protein</fullName>
    </submittedName>
</protein>
<keyword evidence="4" id="KW-1185">Reference proteome</keyword>
<evidence type="ECO:0000313" key="3">
    <source>
        <dbReference type="Proteomes" id="UP000095284"/>
    </source>
</evidence>
<dbReference type="AlphaFoldDB" id="A0A1I7SEK3"/>
<reference evidence="2" key="2">
    <citation type="submission" date="2020-08" db="EMBL/GenBank/DDBJ databases">
        <authorList>
            <person name="Kikuchi T."/>
        </authorList>
    </citation>
    <scope>NUCLEOTIDE SEQUENCE</scope>
    <source>
        <strain evidence="1">Ka4C1</strain>
    </source>
</reference>
<dbReference type="EMBL" id="CAJFCV020000004">
    <property type="protein sequence ID" value="CAG9113590.1"/>
    <property type="molecule type" value="Genomic_DNA"/>
</dbReference>